<protein>
    <submittedName>
        <fullName evidence="1">MmcQ/YjbR family DNA-binding protein</fullName>
    </submittedName>
</protein>
<evidence type="ECO:0000313" key="1">
    <source>
        <dbReference type="EMBL" id="MDL5159955.1"/>
    </source>
</evidence>
<organism evidence="1 2">
    <name type="scientific">Actinomycetospora termitidis</name>
    <dbReference type="NCBI Taxonomy" id="3053470"/>
    <lineage>
        <taxon>Bacteria</taxon>
        <taxon>Bacillati</taxon>
        <taxon>Actinomycetota</taxon>
        <taxon>Actinomycetes</taxon>
        <taxon>Pseudonocardiales</taxon>
        <taxon>Pseudonocardiaceae</taxon>
        <taxon>Actinomycetospora</taxon>
    </lineage>
</organism>
<dbReference type="Pfam" id="PF04237">
    <property type="entry name" value="YjbR"/>
    <property type="match status" value="1"/>
</dbReference>
<comment type="caution">
    <text evidence="1">The sequence shown here is derived from an EMBL/GenBank/DDBJ whole genome shotgun (WGS) entry which is preliminary data.</text>
</comment>
<proteinExistence type="predicted"/>
<dbReference type="EMBL" id="JASVWF010000009">
    <property type="protein sequence ID" value="MDL5159955.1"/>
    <property type="molecule type" value="Genomic_DNA"/>
</dbReference>
<keyword evidence="2" id="KW-1185">Reference proteome</keyword>
<accession>A0ABT7MGY8</accession>
<dbReference type="InterPro" id="IPR018247">
    <property type="entry name" value="EF_Hand_1_Ca_BS"/>
</dbReference>
<keyword evidence="1" id="KW-0238">DNA-binding</keyword>
<dbReference type="RefSeq" id="WP_286056565.1">
    <property type="nucleotide sequence ID" value="NZ_JASVWF010000009.1"/>
</dbReference>
<dbReference type="InterPro" id="IPR058532">
    <property type="entry name" value="YjbR/MT2646/Rv2570-like"/>
</dbReference>
<dbReference type="PROSITE" id="PS00018">
    <property type="entry name" value="EF_HAND_1"/>
    <property type="match status" value="1"/>
</dbReference>
<gene>
    <name evidence="1" type="ORF">QRT03_28565</name>
</gene>
<dbReference type="Proteomes" id="UP001231924">
    <property type="component" value="Unassembled WGS sequence"/>
</dbReference>
<dbReference type="InterPro" id="IPR038056">
    <property type="entry name" value="YjbR-like_sf"/>
</dbReference>
<evidence type="ECO:0000313" key="2">
    <source>
        <dbReference type="Proteomes" id="UP001231924"/>
    </source>
</evidence>
<sequence>MDAAPLLDRVRAACLALPEVVERLSHGSPCWFVRGKKTFVMFVDHHHGDPHVAIWAAAPPGAAEQLIDDEPARFFRPPYVGGRGWLGLRLDLDGEDALDDDELRGIVTEAYRHIAPKSLSARL</sequence>
<reference evidence="1 2" key="1">
    <citation type="submission" date="2023-06" db="EMBL/GenBank/DDBJ databases">
        <title>Actinomycetospora Odt1-22.</title>
        <authorList>
            <person name="Supong K."/>
        </authorList>
    </citation>
    <scope>NUCLEOTIDE SEQUENCE [LARGE SCALE GENOMIC DNA]</scope>
    <source>
        <strain evidence="1 2">Odt1-22</strain>
    </source>
</reference>
<dbReference type="SUPFAM" id="SSF142906">
    <property type="entry name" value="YjbR-like"/>
    <property type="match status" value="1"/>
</dbReference>
<dbReference type="GO" id="GO:0003677">
    <property type="term" value="F:DNA binding"/>
    <property type="evidence" value="ECO:0007669"/>
    <property type="project" value="UniProtKB-KW"/>
</dbReference>
<name>A0ABT7MGY8_9PSEU</name>
<dbReference type="Gene3D" id="3.90.1150.30">
    <property type="match status" value="1"/>
</dbReference>